<protein>
    <submittedName>
        <fullName evidence="2">Uncharacterized protein</fullName>
    </submittedName>
</protein>
<keyword evidence="3" id="KW-1185">Reference proteome</keyword>
<evidence type="ECO:0000313" key="3">
    <source>
        <dbReference type="Proteomes" id="UP001412067"/>
    </source>
</evidence>
<feature type="region of interest" description="Disordered" evidence="1">
    <location>
        <begin position="43"/>
        <end position="75"/>
    </location>
</feature>
<name>A0ABR2LFF6_9ASPA</name>
<gene>
    <name evidence="2" type="ORF">KSP40_PGU022347</name>
</gene>
<comment type="caution">
    <text evidence="2">The sequence shown here is derived from an EMBL/GenBank/DDBJ whole genome shotgun (WGS) entry which is preliminary data.</text>
</comment>
<evidence type="ECO:0000256" key="1">
    <source>
        <dbReference type="SAM" id="MobiDB-lite"/>
    </source>
</evidence>
<reference evidence="2 3" key="1">
    <citation type="journal article" date="2022" name="Nat. Plants">
        <title>Genomes of leafy and leafless Platanthera orchids illuminate the evolution of mycoheterotrophy.</title>
        <authorList>
            <person name="Li M.H."/>
            <person name="Liu K.W."/>
            <person name="Li Z."/>
            <person name="Lu H.C."/>
            <person name="Ye Q.L."/>
            <person name="Zhang D."/>
            <person name="Wang J.Y."/>
            <person name="Li Y.F."/>
            <person name="Zhong Z.M."/>
            <person name="Liu X."/>
            <person name="Yu X."/>
            <person name="Liu D.K."/>
            <person name="Tu X.D."/>
            <person name="Liu B."/>
            <person name="Hao Y."/>
            <person name="Liao X.Y."/>
            <person name="Jiang Y.T."/>
            <person name="Sun W.H."/>
            <person name="Chen J."/>
            <person name="Chen Y.Q."/>
            <person name="Ai Y."/>
            <person name="Zhai J.W."/>
            <person name="Wu S.S."/>
            <person name="Zhou Z."/>
            <person name="Hsiao Y.Y."/>
            <person name="Wu W.L."/>
            <person name="Chen Y.Y."/>
            <person name="Lin Y.F."/>
            <person name="Hsu J.L."/>
            <person name="Li C.Y."/>
            <person name="Wang Z.W."/>
            <person name="Zhao X."/>
            <person name="Zhong W.Y."/>
            <person name="Ma X.K."/>
            <person name="Ma L."/>
            <person name="Huang J."/>
            <person name="Chen G.Z."/>
            <person name="Huang M.Z."/>
            <person name="Huang L."/>
            <person name="Peng D.H."/>
            <person name="Luo Y.B."/>
            <person name="Zou S.Q."/>
            <person name="Chen S.P."/>
            <person name="Lan S."/>
            <person name="Tsai W.C."/>
            <person name="Van de Peer Y."/>
            <person name="Liu Z.J."/>
        </authorList>
    </citation>
    <scope>NUCLEOTIDE SEQUENCE [LARGE SCALE GENOMIC DNA]</scope>
    <source>
        <strain evidence="2">Lor288</strain>
    </source>
</reference>
<dbReference type="EMBL" id="JBBWWR010000020">
    <property type="protein sequence ID" value="KAK8939693.1"/>
    <property type="molecule type" value="Genomic_DNA"/>
</dbReference>
<proteinExistence type="predicted"/>
<sequence length="89" mass="9447">MTSMPMMRLLDSSMLNFVVEVSSTKTLREIGLMGSSPIKKIPTATANKEQSTGSNILANTGIKGGAKKPGKVGGKDVKQGNIMSFFKKV</sequence>
<accession>A0ABR2LFF6</accession>
<organism evidence="2 3">
    <name type="scientific">Platanthera guangdongensis</name>
    <dbReference type="NCBI Taxonomy" id="2320717"/>
    <lineage>
        <taxon>Eukaryota</taxon>
        <taxon>Viridiplantae</taxon>
        <taxon>Streptophyta</taxon>
        <taxon>Embryophyta</taxon>
        <taxon>Tracheophyta</taxon>
        <taxon>Spermatophyta</taxon>
        <taxon>Magnoliopsida</taxon>
        <taxon>Liliopsida</taxon>
        <taxon>Asparagales</taxon>
        <taxon>Orchidaceae</taxon>
        <taxon>Orchidoideae</taxon>
        <taxon>Orchideae</taxon>
        <taxon>Orchidinae</taxon>
        <taxon>Platanthera</taxon>
    </lineage>
</organism>
<evidence type="ECO:0000313" key="2">
    <source>
        <dbReference type="EMBL" id="KAK8939693.1"/>
    </source>
</evidence>
<dbReference type="Proteomes" id="UP001412067">
    <property type="component" value="Unassembled WGS sequence"/>
</dbReference>
<feature type="compositionally biased region" description="Polar residues" evidence="1">
    <location>
        <begin position="44"/>
        <end position="58"/>
    </location>
</feature>